<dbReference type="RefSeq" id="WP_241716875.1">
    <property type="nucleotide sequence ID" value="NZ_JALBUF010000031.1"/>
</dbReference>
<gene>
    <name evidence="1" type="ORF">MM817_03158</name>
</gene>
<reference evidence="1" key="1">
    <citation type="submission" date="2022-03" db="EMBL/GenBank/DDBJ databases">
        <title>Draft Genome Sequence of Firmicute Strain S0AB, a Heterotrophic Iron/Sulfur-Oxidizing Extreme Acidophile.</title>
        <authorList>
            <person name="Vergara E."/>
            <person name="Pakostova E."/>
            <person name="Johnson D.B."/>
            <person name="Holmes D.S."/>
        </authorList>
    </citation>
    <scope>NUCLEOTIDE SEQUENCE</scope>
    <source>
        <strain evidence="1">S0AB</strain>
    </source>
</reference>
<comment type="caution">
    <text evidence="1">The sequence shown here is derived from an EMBL/GenBank/DDBJ whole genome shotgun (WGS) entry which is preliminary data.</text>
</comment>
<accession>A0A9X1VAU8</accession>
<sequence length="202" mass="22742">MRHIHLLKPTSMYPWVSMVISIAVFSMWHPSVVAADFYAKTNDPFASQHTPTLSSLQTLYSTQKNTDFDLASSLFLDRLPSRQIRDSLVKDHVHITFQMENDAPLRLLYVIYTSSAIGITLQAKIDFIQQGSLVTLTSHGIQQLNAVLTPGITYSLLAEGSSSHGFVFMAMPTKSITYQVPSKPFTSSLRMKYKESTTHRLR</sequence>
<keyword evidence="2" id="KW-1185">Reference proteome</keyword>
<dbReference type="EMBL" id="JALBUF010000031">
    <property type="protein sequence ID" value="MCI0184861.1"/>
    <property type="molecule type" value="Genomic_DNA"/>
</dbReference>
<organism evidence="1 2">
    <name type="scientific">Sulfoacidibacillus ferrooxidans</name>
    <dbReference type="NCBI Taxonomy" id="2005001"/>
    <lineage>
        <taxon>Bacteria</taxon>
        <taxon>Bacillati</taxon>
        <taxon>Bacillota</taxon>
        <taxon>Bacilli</taxon>
        <taxon>Bacillales</taxon>
        <taxon>Alicyclobacillaceae</taxon>
        <taxon>Sulfoacidibacillus</taxon>
    </lineage>
</organism>
<dbReference type="AlphaFoldDB" id="A0A9X1VAU8"/>
<name>A0A9X1VAU8_9BACL</name>
<proteinExistence type="predicted"/>
<evidence type="ECO:0000313" key="2">
    <source>
        <dbReference type="Proteomes" id="UP001139263"/>
    </source>
</evidence>
<dbReference type="Proteomes" id="UP001139263">
    <property type="component" value="Unassembled WGS sequence"/>
</dbReference>
<protein>
    <submittedName>
        <fullName evidence="1">Uncharacterized protein</fullName>
    </submittedName>
</protein>
<evidence type="ECO:0000313" key="1">
    <source>
        <dbReference type="EMBL" id="MCI0184861.1"/>
    </source>
</evidence>